<evidence type="ECO:0000313" key="1">
    <source>
        <dbReference type="EMBL" id="KAJ8683319.1"/>
    </source>
</evidence>
<gene>
    <name evidence="1" type="ORF">QAD02_019111</name>
</gene>
<evidence type="ECO:0000313" key="2">
    <source>
        <dbReference type="Proteomes" id="UP001239111"/>
    </source>
</evidence>
<proteinExistence type="predicted"/>
<sequence length="369" mass="41053">MIRTIIVVFGLTSIICIGRSASVPTGNSEAQAGGVQKAEAEASHVNGPYNPPQIEGADEDFSAIPERAPLCNQSEIEDYMDEVYAYCNGTRKDDSATSKSAPPCNQSEIEDFMDEVYAYCNGTRKDDSATSKSGSSPKSSRCPKENGFFPHNLYCDKYWACENGEAELRTCEDGLVFGGSDDQIEKCEYQQKVQCGERTKLQEPIFTGRCPRLYGIHRDPQNCNIYWKCSRGQATQYTCGYGKAFDDIKGKCVNEEEVFGCALHMDPESDIDRQMIKTFENHVNDYEKIPHPKDCSKYFVCYHEECLVEQCPRGEVFHYDASSGGMCYDREDVPCSRDGTGYSAAKGPTEKSCKEPKPSGEDDESVGSF</sequence>
<dbReference type="Proteomes" id="UP001239111">
    <property type="component" value="Chromosome 1"/>
</dbReference>
<keyword evidence="2" id="KW-1185">Reference proteome</keyword>
<comment type="caution">
    <text evidence="1">The sequence shown here is derived from an EMBL/GenBank/DDBJ whole genome shotgun (WGS) entry which is preliminary data.</text>
</comment>
<dbReference type="EMBL" id="CM056741">
    <property type="protein sequence ID" value="KAJ8683319.1"/>
    <property type="molecule type" value="Genomic_DNA"/>
</dbReference>
<name>A0ACC2PI95_9HYME</name>
<reference evidence="1" key="1">
    <citation type="submission" date="2023-04" db="EMBL/GenBank/DDBJ databases">
        <title>A chromosome-level genome assembly of the parasitoid wasp Eretmocerus hayati.</title>
        <authorList>
            <person name="Zhong Y."/>
            <person name="Liu S."/>
            <person name="Liu Y."/>
        </authorList>
    </citation>
    <scope>NUCLEOTIDE SEQUENCE</scope>
    <source>
        <strain evidence="1">ZJU_SS_LIU_2023</strain>
    </source>
</reference>
<organism evidence="1 2">
    <name type="scientific">Eretmocerus hayati</name>
    <dbReference type="NCBI Taxonomy" id="131215"/>
    <lineage>
        <taxon>Eukaryota</taxon>
        <taxon>Metazoa</taxon>
        <taxon>Ecdysozoa</taxon>
        <taxon>Arthropoda</taxon>
        <taxon>Hexapoda</taxon>
        <taxon>Insecta</taxon>
        <taxon>Pterygota</taxon>
        <taxon>Neoptera</taxon>
        <taxon>Endopterygota</taxon>
        <taxon>Hymenoptera</taxon>
        <taxon>Apocrita</taxon>
        <taxon>Proctotrupomorpha</taxon>
        <taxon>Chalcidoidea</taxon>
        <taxon>Aphelinidae</taxon>
        <taxon>Aphelininae</taxon>
        <taxon>Eretmocerus</taxon>
    </lineage>
</organism>
<accession>A0ACC2PI95</accession>
<protein>
    <submittedName>
        <fullName evidence="1">Uncharacterized protein</fullName>
    </submittedName>
</protein>